<evidence type="ECO:0000313" key="1">
    <source>
        <dbReference type="EMBL" id="OEE58296.1"/>
    </source>
</evidence>
<comment type="caution">
    <text evidence="1">The sequence shown here is derived from an EMBL/GenBank/DDBJ whole genome shotgun (WGS) entry which is preliminary data.</text>
</comment>
<gene>
    <name evidence="1" type="ORF">A1OK_04230</name>
</gene>
<sequence>MAEQNDTLYCEDCGQVTLHMHIQLEPRKISPDSTFFQRATIVLSNSMDLMLGSAYEQCTCCGATFGYTDSIGGI</sequence>
<name>A0A1E5BYE2_9GAMM</name>
<accession>A0A1E5BYE2</accession>
<proteinExistence type="predicted"/>
<protein>
    <submittedName>
        <fullName evidence="1">Uncharacterized protein</fullName>
    </submittedName>
</protein>
<organism evidence="1 2">
    <name type="scientific">Enterovibrio norvegicus FF-454</name>
    <dbReference type="NCBI Taxonomy" id="1185651"/>
    <lineage>
        <taxon>Bacteria</taxon>
        <taxon>Pseudomonadati</taxon>
        <taxon>Pseudomonadota</taxon>
        <taxon>Gammaproteobacteria</taxon>
        <taxon>Vibrionales</taxon>
        <taxon>Vibrionaceae</taxon>
        <taxon>Enterovibrio</taxon>
    </lineage>
</organism>
<evidence type="ECO:0000313" key="2">
    <source>
        <dbReference type="Proteomes" id="UP000095039"/>
    </source>
</evidence>
<keyword evidence="2" id="KW-1185">Reference proteome</keyword>
<reference evidence="1 2" key="1">
    <citation type="journal article" date="2012" name="Science">
        <title>Ecological populations of bacteria act as socially cohesive units of antibiotic production and resistance.</title>
        <authorList>
            <person name="Cordero O.X."/>
            <person name="Wildschutte H."/>
            <person name="Kirkup B."/>
            <person name="Proehl S."/>
            <person name="Ngo L."/>
            <person name="Hussain F."/>
            <person name="Le Roux F."/>
            <person name="Mincer T."/>
            <person name="Polz M.F."/>
        </authorList>
    </citation>
    <scope>NUCLEOTIDE SEQUENCE [LARGE SCALE GENOMIC DNA]</scope>
    <source>
        <strain evidence="1 2">FF-454</strain>
    </source>
</reference>
<dbReference type="RefSeq" id="WP_016962526.1">
    <property type="nucleotide sequence ID" value="NZ_AJWN02000096.1"/>
</dbReference>
<dbReference type="EMBL" id="AJWN02000096">
    <property type="protein sequence ID" value="OEE58296.1"/>
    <property type="molecule type" value="Genomic_DNA"/>
</dbReference>
<dbReference type="Proteomes" id="UP000095039">
    <property type="component" value="Unassembled WGS sequence"/>
</dbReference>
<dbReference type="AlphaFoldDB" id="A0A1E5BYE2"/>